<evidence type="ECO:0000313" key="1">
    <source>
        <dbReference type="EMBL" id="MED6156145.1"/>
    </source>
</evidence>
<gene>
    <name evidence="1" type="ORF">PIB30_011875</name>
</gene>
<dbReference type="SUPFAM" id="SSF52047">
    <property type="entry name" value="RNI-like"/>
    <property type="match status" value="1"/>
</dbReference>
<reference evidence="1 2" key="1">
    <citation type="journal article" date="2023" name="Plants (Basel)">
        <title>Bridging the Gap: Combining Genomics and Transcriptomics Approaches to Understand Stylosanthes scabra, an Orphan Legume from the Brazilian Caatinga.</title>
        <authorList>
            <person name="Ferreira-Neto J.R.C."/>
            <person name="da Silva M.D."/>
            <person name="Binneck E."/>
            <person name="de Melo N.F."/>
            <person name="da Silva R.H."/>
            <person name="de Melo A.L.T.M."/>
            <person name="Pandolfi V."/>
            <person name="Bustamante F.O."/>
            <person name="Brasileiro-Vidal A.C."/>
            <person name="Benko-Iseppon A.M."/>
        </authorList>
    </citation>
    <scope>NUCLEOTIDE SEQUENCE [LARGE SCALE GENOMIC DNA]</scope>
    <source>
        <tissue evidence="1">Leaves</tissue>
    </source>
</reference>
<protein>
    <submittedName>
        <fullName evidence="1">Uncharacterized protein</fullName>
    </submittedName>
</protein>
<dbReference type="Gene3D" id="3.80.10.10">
    <property type="entry name" value="Ribonuclease Inhibitor"/>
    <property type="match status" value="1"/>
</dbReference>
<dbReference type="Proteomes" id="UP001341840">
    <property type="component" value="Unassembled WGS sequence"/>
</dbReference>
<keyword evidence="2" id="KW-1185">Reference proteome</keyword>
<evidence type="ECO:0000313" key="2">
    <source>
        <dbReference type="Proteomes" id="UP001341840"/>
    </source>
</evidence>
<comment type="caution">
    <text evidence="1">The sequence shown here is derived from an EMBL/GenBank/DDBJ whole genome shotgun (WGS) entry which is preliminary data.</text>
</comment>
<sequence length="117" mass="13479">MNLAQLGYHHLFQFQFRVNFKVPTLFVLNLSGLRISNEELSLISKSCYNLKELTLESCHGITARGLKQVVKNCKQLRKISLLLCEKVPANVVPWMISARPSLRKIQPPPQFDRLSRM</sequence>
<organism evidence="1 2">
    <name type="scientific">Stylosanthes scabra</name>
    <dbReference type="NCBI Taxonomy" id="79078"/>
    <lineage>
        <taxon>Eukaryota</taxon>
        <taxon>Viridiplantae</taxon>
        <taxon>Streptophyta</taxon>
        <taxon>Embryophyta</taxon>
        <taxon>Tracheophyta</taxon>
        <taxon>Spermatophyta</taxon>
        <taxon>Magnoliopsida</taxon>
        <taxon>eudicotyledons</taxon>
        <taxon>Gunneridae</taxon>
        <taxon>Pentapetalae</taxon>
        <taxon>rosids</taxon>
        <taxon>fabids</taxon>
        <taxon>Fabales</taxon>
        <taxon>Fabaceae</taxon>
        <taxon>Papilionoideae</taxon>
        <taxon>50 kb inversion clade</taxon>
        <taxon>dalbergioids sensu lato</taxon>
        <taxon>Dalbergieae</taxon>
        <taxon>Pterocarpus clade</taxon>
        <taxon>Stylosanthes</taxon>
    </lineage>
</organism>
<proteinExistence type="predicted"/>
<dbReference type="InterPro" id="IPR032675">
    <property type="entry name" value="LRR_dom_sf"/>
</dbReference>
<accession>A0ABU6U673</accession>
<dbReference type="EMBL" id="JASCZI010120858">
    <property type="protein sequence ID" value="MED6156145.1"/>
    <property type="molecule type" value="Genomic_DNA"/>
</dbReference>
<name>A0ABU6U673_9FABA</name>